<evidence type="ECO:0000313" key="2">
    <source>
        <dbReference type="Proteomes" id="UP000314294"/>
    </source>
</evidence>
<proteinExistence type="predicted"/>
<dbReference type="Proteomes" id="UP000314294">
    <property type="component" value="Unassembled WGS sequence"/>
</dbReference>
<dbReference type="AlphaFoldDB" id="A0A4Z2IEM6"/>
<dbReference type="EMBL" id="SRLO01000092">
    <property type="protein sequence ID" value="TNN76569.1"/>
    <property type="molecule type" value="Genomic_DNA"/>
</dbReference>
<name>A0A4Z2IEM6_9TELE</name>
<sequence length="63" mass="7212">MSDMTNPRWISQADCARTVDLFGLRWSSHTLRQEVMKEERSSFEERTAAVAVTDTVLARCYAS</sequence>
<keyword evidence="2" id="KW-1185">Reference proteome</keyword>
<comment type="caution">
    <text evidence="1">The sequence shown here is derived from an EMBL/GenBank/DDBJ whole genome shotgun (WGS) entry which is preliminary data.</text>
</comment>
<accession>A0A4Z2IEM6</accession>
<evidence type="ECO:0000313" key="1">
    <source>
        <dbReference type="EMBL" id="TNN76569.1"/>
    </source>
</evidence>
<gene>
    <name evidence="1" type="ORF">EYF80_013219</name>
</gene>
<reference evidence="1 2" key="1">
    <citation type="submission" date="2019-03" db="EMBL/GenBank/DDBJ databases">
        <title>First draft genome of Liparis tanakae, snailfish: a comprehensive survey of snailfish specific genes.</title>
        <authorList>
            <person name="Kim W."/>
            <person name="Song I."/>
            <person name="Jeong J.-H."/>
            <person name="Kim D."/>
            <person name="Kim S."/>
            <person name="Ryu S."/>
            <person name="Song J.Y."/>
            <person name="Lee S.K."/>
        </authorList>
    </citation>
    <scope>NUCLEOTIDE SEQUENCE [LARGE SCALE GENOMIC DNA]</scope>
    <source>
        <tissue evidence="1">Muscle</tissue>
    </source>
</reference>
<protein>
    <submittedName>
        <fullName evidence="1">Uncharacterized protein</fullName>
    </submittedName>
</protein>
<organism evidence="1 2">
    <name type="scientific">Liparis tanakae</name>
    <name type="common">Tanaka's snailfish</name>
    <dbReference type="NCBI Taxonomy" id="230148"/>
    <lineage>
        <taxon>Eukaryota</taxon>
        <taxon>Metazoa</taxon>
        <taxon>Chordata</taxon>
        <taxon>Craniata</taxon>
        <taxon>Vertebrata</taxon>
        <taxon>Euteleostomi</taxon>
        <taxon>Actinopterygii</taxon>
        <taxon>Neopterygii</taxon>
        <taxon>Teleostei</taxon>
        <taxon>Neoteleostei</taxon>
        <taxon>Acanthomorphata</taxon>
        <taxon>Eupercaria</taxon>
        <taxon>Perciformes</taxon>
        <taxon>Cottioidei</taxon>
        <taxon>Cottales</taxon>
        <taxon>Liparidae</taxon>
        <taxon>Liparis</taxon>
    </lineage>
</organism>